<comment type="caution">
    <text evidence="1">The sequence shown here is derived from an EMBL/GenBank/DDBJ whole genome shotgun (WGS) entry which is preliminary data.</text>
</comment>
<gene>
    <name evidence="1" type="ORF">Tco_1069875</name>
</gene>
<name>A0ABQ5HJU3_9ASTR</name>
<evidence type="ECO:0000313" key="2">
    <source>
        <dbReference type="Proteomes" id="UP001151760"/>
    </source>
</evidence>
<evidence type="ECO:0000313" key="1">
    <source>
        <dbReference type="EMBL" id="GJT88158.1"/>
    </source>
</evidence>
<organism evidence="1 2">
    <name type="scientific">Tanacetum coccineum</name>
    <dbReference type="NCBI Taxonomy" id="301880"/>
    <lineage>
        <taxon>Eukaryota</taxon>
        <taxon>Viridiplantae</taxon>
        <taxon>Streptophyta</taxon>
        <taxon>Embryophyta</taxon>
        <taxon>Tracheophyta</taxon>
        <taxon>Spermatophyta</taxon>
        <taxon>Magnoliopsida</taxon>
        <taxon>eudicotyledons</taxon>
        <taxon>Gunneridae</taxon>
        <taxon>Pentapetalae</taxon>
        <taxon>asterids</taxon>
        <taxon>campanulids</taxon>
        <taxon>Asterales</taxon>
        <taxon>Asteraceae</taxon>
        <taxon>Asteroideae</taxon>
        <taxon>Anthemideae</taxon>
        <taxon>Anthemidinae</taxon>
        <taxon>Tanacetum</taxon>
    </lineage>
</organism>
<protein>
    <submittedName>
        <fullName evidence="1">Uncharacterized protein</fullName>
    </submittedName>
</protein>
<reference evidence="1" key="1">
    <citation type="journal article" date="2022" name="Int. J. Mol. Sci.">
        <title>Draft Genome of Tanacetum Coccineum: Genomic Comparison of Closely Related Tanacetum-Family Plants.</title>
        <authorList>
            <person name="Yamashiro T."/>
            <person name="Shiraishi A."/>
            <person name="Nakayama K."/>
            <person name="Satake H."/>
        </authorList>
    </citation>
    <scope>NUCLEOTIDE SEQUENCE</scope>
</reference>
<accession>A0ABQ5HJU3</accession>
<reference evidence="1" key="2">
    <citation type="submission" date="2022-01" db="EMBL/GenBank/DDBJ databases">
        <authorList>
            <person name="Yamashiro T."/>
            <person name="Shiraishi A."/>
            <person name="Satake H."/>
            <person name="Nakayama K."/>
        </authorList>
    </citation>
    <scope>NUCLEOTIDE SEQUENCE</scope>
</reference>
<dbReference type="Proteomes" id="UP001151760">
    <property type="component" value="Unassembled WGS sequence"/>
</dbReference>
<sequence length="109" mass="11893">MDNKGDLLGFSVTVDLSENGASGGATPQGWDCLSFTIGNKDAIEKNKRRDGNVSPPLQRNLDAKALMLPIKPVANPLHKVRPWMEEVQLGTSSRIMSYIIGLEPQGYQP</sequence>
<dbReference type="EMBL" id="BQNB010019704">
    <property type="protein sequence ID" value="GJT88158.1"/>
    <property type="molecule type" value="Genomic_DNA"/>
</dbReference>
<keyword evidence="2" id="KW-1185">Reference proteome</keyword>
<proteinExistence type="predicted"/>